<dbReference type="PROSITE" id="PS51186">
    <property type="entry name" value="GNAT"/>
    <property type="match status" value="1"/>
</dbReference>
<dbReference type="eggNOG" id="COG3393">
    <property type="taxonomic scope" value="Bacteria"/>
</dbReference>
<evidence type="ECO:0000313" key="3">
    <source>
        <dbReference type="Proteomes" id="UP000015531"/>
    </source>
</evidence>
<dbReference type="Proteomes" id="UP000015531">
    <property type="component" value="Unassembled WGS sequence"/>
</dbReference>
<sequence length="253" mass="27051">MSAKAGAVDDQPPLGDAAPHIEQGANAIHPLDTPIWNSLHGGWASLAQGDAQAIRLDRDHGPFAATAHGLPTEMTALAPLLPPGDELWLLGRDALAAPPPGMQVVRTAMLAQMVADRPVKIGGSGPDWQELGEADAPDMLDLALLTRPGPFRARTHRLGRFIGVREQGRLIAMAGERMRMPGFAEISGVCTHPDHRGQGLAGHLMRRIAGHMQDRGETPFLHAYASHDRTIALYRSLGFAVRAQLPMAVLSKA</sequence>
<dbReference type="EMBL" id="ATDP01000107">
    <property type="protein sequence ID" value="EQB11525.1"/>
    <property type="molecule type" value="Genomic_DNA"/>
</dbReference>
<feature type="domain" description="N-acetyltransferase" evidence="1">
    <location>
        <begin position="126"/>
        <end position="253"/>
    </location>
</feature>
<keyword evidence="3" id="KW-1185">Reference proteome</keyword>
<dbReference type="InterPro" id="IPR000182">
    <property type="entry name" value="GNAT_dom"/>
</dbReference>
<evidence type="ECO:0000313" key="2">
    <source>
        <dbReference type="EMBL" id="EQB11525.1"/>
    </source>
</evidence>
<dbReference type="PATRIC" id="fig|1331060.3.peg.4710"/>
<dbReference type="GO" id="GO:0016747">
    <property type="term" value="F:acyltransferase activity, transferring groups other than amino-acyl groups"/>
    <property type="evidence" value="ECO:0007669"/>
    <property type="project" value="InterPro"/>
</dbReference>
<dbReference type="AlphaFoldDB" id="T0IIF9"/>
<protein>
    <recommendedName>
        <fullName evidence="1">N-acetyltransferase domain-containing protein</fullName>
    </recommendedName>
</protein>
<comment type="caution">
    <text evidence="2">The sequence shown here is derived from an EMBL/GenBank/DDBJ whole genome shotgun (WGS) entry which is preliminary data.</text>
</comment>
<evidence type="ECO:0000259" key="1">
    <source>
        <dbReference type="PROSITE" id="PS51186"/>
    </source>
</evidence>
<gene>
    <name evidence="2" type="ORF">RLDS_24275</name>
</gene>
<dbReference type="InterPro" id="IPR013653">
    <property type="entry name" value="GCN5-like_dom"/>
</dbReference>
<dbReference type="Pfam" id="PF08445">
    <property type="entry name" value="FR47"/>
    <property type="match status" value="1"/>
</dbReference>
<proteinExistence type="predicted"/>
<reference evidence="2 3" key="1">
    <citation type="journal article" date="2013" name="Genome Announc.">
        <title>Draft Genome Sequence of Sphingobium lactosutens Strain DS20T, Isolated from a Hexachlorocyclohexane Dumpsite.</title>
        <authorList>
            <person name="Kumar R."/>
            <person name="Dwivedi V."/>
            <person name="Negi V."/>
            <person name="Khurana J.P."/>
            <person name="Lal R."/>
        </authorList>
    </citation>
    <scope>NUCLEOTIDE SEQUENCE [LARGE SCALE GENOMIC DNA]</scope>
    <source>
        <strain evidence="2 3">DS20</strain>
    </source>
</reference>
<dbReference type="Gene3D" id="3.40.630.30">
    <property type="match status" value="1"/>
</dbReference>
<dbReference type="SUPFAM" id="SSF55729">
    <property type="entry name" value="Acyl-CoA N-acyltransferases (Nat)"/>
    <property type="match status" value="1"/>
</dbReference>
<dbReference type="InterPro" id="IPR016181">
    <property type="entry name" value="Acyl_CoA_acyltransferase"/>
</dbReference>
<accession>T0IIF9</accession>
<organism evidence="2 3">
    <name type="scientific">Sphingobium lactosutens DS20</name>
    <dbReference type="NCBI Taxonomy" id="1331060"/>
    <lineage>
        <taxon>Bacteria</taxon>
        <taxon>Pseudomonadati</taxon>
        <taxon>Pseudomonadota</taxon>
        <taxon>Alphaproteobacteria</taxon>
        <taxon>Sphingomonadales</taxon>
        <taxon>Sphingomonadaceae</taxon>
        <taxon>Sphingobium</taxon>
    </lineage>
</organism>
<name>T0IIF9_9SPHN</name>
<dbReference type="CDD" id="cd04301">
    <property type="entry name" value="NAT_SF"/>
    <property type="match status" value="1"/>
</dbReference>